<dbReference type="EMBL" id="MNUO01000021">
    <property type="protein sequence ID" value="OIN98144.1"/>
    <property type="molecule type" value="Genomic_DNA"/>
</dbReference>
<gene>
    <name evidence="2" type="ORF">AUJ66_01465</name>
</gene>
<accession>A0A1J4SFS1</accession>
<dbReference type="STRING" id="1817893.AUJ66_01465"/>
<evidence type="ECO:0000313" key="3">
    <source>
        <dbReference type="Proteomes" id="UP000182278"/>
    </source>
</evidence>
<dbReference type="PANTHER" id="PTHR12110:SF21">
    <property type="entry name" value="XYLOSE ISOMERASE-LIKE TIM BARREL DOMAIN-CONTAINING PROTEIN"/>
    <property type="match status" value="1"/>
</dbReference>
<dbReference type="InterPro" id="IPR036237">
    <property type="entry name" value="Xyl_isomerase-like_sf"/>
</dbReference>
<dbReference type="GO" id="GO:0016853">
    <property type="term" value="F:isomerase activity"/>
    <property type="evidence" value="ECO:0007669"/>
    <property type="project" value="UniProtKB-KW"/>
</dbReference>
<evidence type="ECO:0000313" key="2">
    <source>
        <dbReference type="EMBL" id="OIN98144.1"/>
    </source>
</evidence>
<dbReference type="Pfam" id="PF01261">
    <property type="entry name" value="AP_endonuc_2"/>
    <property type="match status" value="1"/>
</dbReference>
<dbReference type="Gene3D" id="3.20.20.150">
    <property type="entry name" value="Divalent-metal-dependent TIM barrel enzymes"/>
    <property type="match status" value="1"/>
</dbReference>
<reference evidence="2 3" key="1">
    <citation type="journal article" date="2016" name="Environ. Microbiol.">
        <title>Genomic resolution of a cold subsurface aquifer community provides metabolic insights for novel microbes adapted to high CO concentrations.</title>
        <authorList>
            <person name="Probst A.J."/>
            <person name="Castelle C.J."/>
            <person name="Singh A."/>
            <person name="Brown C.T."/>
            <person name="Anantharaman K."/>
            <person name="Sharon I."/>
            <person name="Hug L.A."/>
            <person name="Burstein D."/>
            <person name="Emerson J.B."/>
            <person name="Thomas B.C."/>
            <person name="Banfield J.F."/>
        </authorList>
    </citation>
    <scope>NUCLEOTIDE SEQUENCE [LARGE SCALE GENOMIC DNA]</scope>
    <source>
        <strain evidence="2">CG1_02_38_46</strain>
    </source>
</reference>
<evidence type="ECO:0000259" key="1">
    <source>
        <dbReference type="Pfam" id="PF01261"/>
    </source>
</evidence>
<comment type="caution">
    <text evidence="2">The sequence shown here is derived from an EMBL/GenBank/DDBJ whole genome shotgun (WGS) entry which is preliminary data.</text>
</comment>
<sequence>MKLGIVTYEIAKDWDVETIIKKCSEFGYEGVELRTTHAHKVEVNLSKEERKEIRKKFADSPIKLVGLGSVFEYHSPDKEELRKNIEGSKEYIKLASDVGAEGVKVRPNAFPEGVSKEKTIEQIGLSLKEVSSSGADFGIKIRLEVHGTGTWHPPYIKKMVDIANHPNLYVCWNSNMTDLDESGSIDKNFELLKDKIGLVHINELWNEYPWRKLFSLLKGVRYEGFCLAEIPANPQPERLLCYYRALFKAYNE</sequence>
<dbReference type="PANTHER" id="PTHR12110">
    <property type="entry name" value="HYDROXYPYRUVATE ISOMERASE"/>
    <property type="match status" value="1"/>
</dbReference>
<name>A0A1J4SFS1_9BACT</name>
<feature type="domain" description="Xylose isomerase-like TIM barrel" evidence="1">
    <location>
        <begin position="21"/>
        <end position="235"/>
    </location>
</feature>
<protein>
    <submittedName>
        <fullName evidence="2">Xylose isomerase</fullName>
    </submittedName>
</protein>
<dbReference type="Proteomes" id="UP000182278">
    <property type="component" value="Unassembled WGS sequence"/>
</dbReference>
<keyword evidence="2" id="KW-0413">Isomerase</keyword>
<dbReference type="InterPro" id="IPR050312">
    <property type="entry name" value="IolE/XylAMocC-like"/>
</dbReference>
<dbReference type="InterPro" id="IPR013022">
    <property type="entry name" value="Xyl_isomerase-like_TIM-brl"/>
</dbReference>
<dbReference type="AlphaFoldDB" id="A0A1J4SFS1"/>
<proteinExistence type="predicted"/>
<organism evidence="2 3">
    <name type="scientific">Candidatus Desantisbacteria bacterium CG1_02_38_46</name>
    <dbReference type="NCBI Taxonomy" id="1817893"/>
    <lineage>
        <taxon>Bacteria</taxon>
        <taxon>Candidatus Desantisiibacteriota</taxon>
    </lineage>
</organism>
<dbReference type="SUPFAM" id="SSF51658">
    <property type="entry name" value="Xylose isomerase-like"/>
    <property type="match status" value="1"/>
</dbReference>